<evidence type="ECO:0000313" key="2">
    <source>
        <dbReference type="EMBL" id="PPK97036.1"/>
    </source>
</evidence>
<keyword evidence="3" id="KW-1185">Reference proteome</keyword>
<dbReference type="RefSeq" id="WP_104514553.1">
    <property type="nucleotide sequence ID" value="NZ_PTJE01000001.1"/>
</dbReference>
<protein>
    <submittedName>
        <fullName evidence="2">Uncharacterized protein</fullName>
    </submittedName>
</protein>
<feature type="signal peptide" evidence="1">
    <location>
        <begin position="1"/>
        <end position="27"/>
    </location>
</feature>
<dbReference type="EMBL" id="PTJE01000001">
    <property type="protein sequence ID" value="PPK97036.1"/>
    <property type="molecule type" value="Genomic_DNA"/>
</dbReference>
<proteinExistence type="predicted"/>
<evidence type="ECO:0000256" key="1">
    <source>
        <dbReference type="SAM" id="SignalP"/>
    </source>
</evidence>
<comment type="caution">
    <text evidence="2">The sequence shown here is derived from an EMBL/GenBank/DDBJ whole genome shotgun (WGS) entry which is preliminary data.</text>
</comment>
<dbReference type="PROSITE" id="PS51257">
    <property type="entry name" value="PROKAR_LIPOPROTEIN"/>
    <property type="match status" value="1"/>
</dbReference>
<accession>A0A2S6ISL7</accession>
<sequence>MKKFFKTFPLFLLLCCSVFTGIQSCSTADETDDNVTLNNLEEVNLFKSMKAIQNELTNNNELIDKIRNNAALKSSGNDQQFIDQESLDYLLDVAGVSNLEISLEEVNSLIGESLAAQDLGYDIYIQNNIAMSSQAKFYLEDIVNNETFIVGLEQQQSFLNLSNEEQNILVGVNNYAKNYITKSKDPFFNDGFWVGSSVGSALGLSIPFCPPCGLVGWIVGGIVGSLTK</sequence>
<reference evidence="2 3" key="1">
    <citation type="submission" date="2018-02" db="EMBL/GenBank/DDBJ databases">
        <title>Genomic Encyclopedia of Archaeal and Bacterial Type Strains, Phase II (KMG-II): from individual species to whole genera.</title>
        <authorList>
            <person name="Goeker M."/>
        </authorList>
    </citation>
    <scope>NUCLEOTIDE SEQUENCE [LARGE SCALE GENOMIC DNA]</scope>
    <source>
        <strain evidence="2 3">DSM 16809</strain>
    </source>
</reference>
<dbReference type="Proteomes" id="UP000239002">
    <property type="component" value="Unassembled WGS sequence"/>
</dbReference>
<feature type="chain" id="PRO_5015765750" evidence="1">
    <location>
        <begin position="28"/>
        <end position="228"/>
    </location>
</feature>
<gene>
    <name evidence="2" type="ORF">LY01_00863</name>
</gene>
<keyword evidence="1" id="KW-0732">Signal</keyword>
<organism evidence="2 3">
    <name type="scientific">Nonlabens xylanidelens</name>
    <dbReference type="NCBI Taxonomy" id="191564"/>
    <lineage>
        <taxon>Bacteria</taxon>
        <taxon>Pseudomonadati</taxon>
        <taxon>Bacteroidota</taxon>
        <taxon>Flavobacteriia</taxon>
        <taxon>Flavobacteriales</taxon>
        <taxon>Flavobacteriaceae</taxon>
        <taxon>Nonlabens</taxon>
    </lineage>
</organism>
<evidence type="ECO:0000313" key="3">
    <source>
        <dbReference type="Proteomes" id="UP000239002"/>
    </source>
</evidence>
<dbReference type="AlphaFoldDB" id="A0A2S6ISL7"/>
<name>A0A2S6ISL7_9FLAO</name>